<proteinExistence type="predicted"/>
<feature type="region of interest" description="Disordered" evidence="1">
    <location>
        <begin position="116"/>
        <end position="139"/>
    </location>
</feature>
<dbReference type="InterPro" id="IPR036513">
    <property type="entry name" value="STAS_dom_sf"/>
</dbReference>
<organism evidence="2 3">
    <name type="scientific">Streptomyces actuosus</name>
    <dbReference type="NCBI Taxonomy" id="1885"/>
    <lineage>
        <taxon>Bacteria</taxon>
        <taxon>Bacillati</taxon>
        <taxon>Actinomycetota</taxon>
        <taxon>Actinomycetes</taxon>
        <taxon>Kitasatosporales</taxon>
        <taxon>Streptomycetaceae</taxon>
        <taxon>Streptomyces</taxon>
    </lineage>
</organism>
<evidence type="ECO:0000313" key="3">
    <source>
        <dbReference type="Proteomes" id="UP000788262"/>
    </source>
</evidence>
<accession>A0ABS2VZF3</accession>
<dbReference type="SUPFAM" id="SSF52091">
    <property type="entry name" value="SpoIIaa-like"/>
    <property type="match status" value="1"/>
</dbReference>
<gene>
    <name evidence="2" type="ORF">JS756_31400</name>
</gene>
<sequence length="139" mass="14592">MTIEWRYTSEQGLGILFVAGYLGPDAVHRFGGAVGWVVARGSGPVILDLTELRSWSAEGQVAITEAARRLADAGRSLELAAIPADGSLVPRGDCPDIPVHCDLAAALAAHARHASAPEDGRQAWRTDGWPAPATSPLTD</sequence>
<keyword evidence="3" id="KW-1185">Reference proteome</keyword>
<evidence type="ECO:0000256" key="1">
    <source>
        <dbReference type="SAM" id="MobiDB-lite"/>
    </source>
</evidence>
<dbReference type="RefSeq" id="WP_205386658.1">
    <property type="nucleotide sequence ID" value="NZ_JAFFZS010000041.1"/>
</dbReference>
<name>A0ABS2VZF3_STRAS</name>
<comment type="caution">
    <text evidence="2">The sequence shown here is derived from an EMBL/GenBank/DDBJ whole genome shotgun (WGS) entry which is preliminary data.</text>
</comment>
<dbReference type="Proteomes" id="UP000788262">
    <property type="component" value="Unassembled WGS sequence"/>
</dbReference>
<dbReference type="Gene3D" id="3.30.750.24">
    <property type="entry name" value="STAS domain"/>
    <property type="match status" value="1"/>
</dbReference>
<protein>
    <submittedName>
        <fullName evidence="2">Anti-sigma factor antagonist</fullName>
    </submittedName>
</protein>
<dbReference type="EMBL" id="JAFFZS010000041">
    <property type="protein sequence ID" value="MBN0048526.1"/>
    <property type="molecule type" value="Genomic_DNA"/>
</dbReference>
<reference evidence="2 3" key="1">
    <citation type="submission" date="2021-02" db="EMBL/GenBank/DDBJ databases">
        <title>Whole genome sequencing of Streptomyces actuosus VRA1.</title>
        <authorList>
            <person name="Sen G."/>
            <person name="Sen A."/>
        </authorList>
    </citation>
    <scope>NUCLEOTIDE SEQUENCE [LARGE SCALE GENOMIC DNA]</scope>
    <source>
        <strain evidence="2 3">VRA1</strain>
    </source>
</reference>
<evidence type="ECO:0000313" key="2">
    <source>
        <dbReference type="EMBL" id="MBN0048526.1"/>
    </source>
</evidence>